<dbReference type="InterPro" id="IPR000008">
    <property type="entry name" value="C2_dom"/>
</dbReference>
<evidence type="ECO:0000256" key="1">
    <source>
        <dbReference type="ARBA" id="ARBA00022723"/>
    </source>
</evidence>
<evidence type="ECO:0000313" key="6">
    <source>
        <dbReference type="Proteomes" id="UP001230188"/>
    </source>
</evidence>
<dbReference type="GO" id="GO:0016020">
    <property type="term" value="C:membrane"/>
    <property type="evidence" value="ECO:0007669"/>
    <property type="project" value="TreeGrafter"/>
</dbReference>
<dbReference type="EMBL" id="JAQMWT010000408">
    <property type="protein sequence ID" value="KAJ8601660.1"/>
    <property type="molecule type" value="Genomic_DNA"/>
</dbReference>
<protein>
    <recommendedName>
        <fullName evidence="4">C2 domain-containing protein</fullName>
    </recommendedName>
</protein>
<keyword evidence="1" id="KW-0479">Metal-binding</keyword>
<dbReference type="CDD" id="cd00030">
    <property type="entry name" value="C2"/>
    <property type="match status" value="3"/>
</dbReference>
<feature type="domain" description="C2" evidence="4">
    <location>
        <begin position="196"/>
        <end position="319"/>
    </location>
</feature>
<comment type="caution">
    <text evidence="5">The sequence shown here is derived from an EMBL/GenBank/DDBJ whole genome shotgun (WGS) entry which is preliminary data.</text>
</comment>
<evidence type="ECO:0000259" key="4">
    <source>
        <dbReference type="PROSITE" id="PS50004"/>
    </source>
</evidence>
<evidence type="ECO:0000256" key="3">
    <source>
        <dbReference type="SAM" id="MobiDB-lite"/>
    </source>
</evidence>
<dbReference type="GO" id="GO:0005509">
    <property type="term" value="F:calcium ion binding"/>
    <property type="evidence" value="ECO:0007669"/>
    <property type="project" value="TreeGrafter"/>
</dbReference>
<dbReference type="SMART" id="SM00239">
    <property type="entry name" value="C2"/>
    <property type="match status" value="5"/>
</dbReference>
<feature type="compositionally biased region" description="Basic and acidic residues" evidence="3">
    <location>
        <begin position="405"/>
        <end position="415"/>
    </location>
</feature>
<feature type="region of interest" description="Disordered" evidence="3">
    <location>
        <begin position="401"/>
        <end position="425"/>
    </location>
</feature>
<evidence type="ECO:0000313" key="5">
    <source>
        <dbReference type="EMBL" id="KAJ8601660.1"/>
    </source>
</evidence>
<keyword evidence="2" id="KW-0106">Calcium</keyword>
<evidence type="ECO:0000256" key="2">
    <source>
        <dbReference type="ARBA" id="ARBA00022837"/>
    </source>
</evidence>
<organism evidence="5 6">
    <name type="scientific">Chrysophaeum taylorii</name>
    <dbReference type="NCBI Taxonomy" id="2483200"/>
    <lineage>
        <taxon>Eukaryota</taxon>
        <taxon>Sar</taxon>
        <taxon>Stramenopiles</taxon>
        <taxon>Ochrophyta</taxon>
        <taxon>Pelagophyceae</taxon>
        <taxon>Pelagomonadales</taxon>
        <taxon>Pelagomonadaceae</taxon>
        <taxon>Chrysophaeum</taxon>
    </lineage>
</organism>
<dbReference type="PANTHER" id="PTHR45911">
    <property type="entry name" value="C2 DOMAIN-CONTAINING PROTEIN"/>
    <property type="match status" value="1"/>
</dbReference>
<dbReference type="Gene3D" id="2.60.40.150">
    <property type="entry name" value="C2 domain"/>
    <property type="match status" value="4"/>
</dbReference>
<name>A0AAD7UCA0_9STRA</name>
<reference evidence="5" key="1">
    <citation type="submission" date="2023-01" db="EMBL/GenBank/DDBJ databases">
        <title>Metagenome sequencing of chrysophaentin producing Chrysophaeum taylorii.</title>
        <authorList>
            <person name="Davison J."/>
            <person name="Bewley C."/>
        </authorList>
    </citation>
    <scope>NUCLEOTIDE SEQUENCE</scope>
    <source>
        <strain evidence="5">NIES-1699</strain>
    </source>
</reference>
<keyword evidence="6" id="KW-1185">Reference proteome</keyword>
<feature type="domain" description="C2" evidence="4">
    <location>
        <begin position="1034"/>
        <end position="1160"/>
    </location>
</feature>
<feature type="region of interest" description="Disordered" evidence="3">
    <location>
        <begin position="1023"/>
        <end position="1048"/>
    </location>
</feature>
<sequence length="1344" mass="147973">MSFKIALARPGRKGHHGVLGFKAVGDFARDYFQDANDDDDDDDEAAKKERAEPNELRVALIQARNLKAMDRNLRGKLTSSDPLVTMSCVGERKSSTVKKKSLYPVWNEVFSFRVRPQDQRGEPLVLEIVVDDWDEVSSNDFMGRIVIPLDAKHFGAPKRQWYSLQGRRQESSSPPKSSKTTPFGEVELAIHWRYSSDHDYYESVTESDEQLGLPPNELLVAVIRGRDLAAVDRGLFGPATSDPFVKLEIDGEECQTRVKQRTLEPAWHEKFRLPAADAEDACLQITVLDWDVASSADFMGKAQVPLVLLRDRKVRRRWIALEGENGSLGSWGEVEVAMRWIHNSDLGLWDDAVGRDGDGFPGMPPNCLRVSVVRAMDLPPMDFGGTSDPFVRLSVLSDAECDEEDPRRRPGERRPSTGNSRPSTAAVEAVLDESDVHVVSHASSDVKLRTLNPRWYQSFKLQCEAPEDDGNDLAPLCPKLLFEVFDEDEGGPPDFIGHATVELVDHLDRARRRFWLHLQAREGHLLHASARGRLEVVVQWVFDPSFEPDVVVHVARLRVLNVARACGSLSGLFARIAIGGFRAARSSTKAIFKQQRDVSWDDDTDLVLCATRRALGENRVEFELWGTAHGARAKRTLVGRARVRCPRSLLEGNDIGIPITLRAKIDVERSGGISIPPVVEASFSLCPWTPEVAQALRRRKVPELILDVFDDDDAGPGVFLGRAVLRGAQLAAVSTVGRSGGCKSEPRPMNLTLHPRSAQEAKSAKIKVRGTVTVSLHAGRDISFLRTDVRRANARAAATAAAAEIRESAVTIAKESIEAIIDAAWRLMYQGRHLTLHVIGAKALRAPRREKRKAKRDARNALGGLLFSRDGGNDEEVMPNAYFVVLWNGIEVGRSPVCQSARDPSWVVRIALHPFAEAASDNASTSSTSSDNKEALLIIDVYDDEALQGGGGGGGSTRPPKNGVVVEGAFLGRLSLSCLELLQLRRSTAARVWTATATHTRATFDQLLPTACTQFRLCRSRTSGAASDPRQDDDTGERDDDADGSDAPPRVLLYVSNIAVAELPDLRFPVLGGRIHPYVRVKLWNVEARSSTAKGGGTTTTWKRERLSLLVDEGLLSEEPLLVQVWMKRTPPLVDRLLGEARTRLDELVASGGKAVPATLELGRSGHRQQGVVSCSLSYQQADDAKEATDHAGAPEDKTDTAKQVAGALTVGLLVNRDAEAAREVAARARRDNEARRIAALALHEEQKMRAARERLRAEAELALMAAEDFAFTAYYYGEGSGRDDDERALVLLQQGYDDDDADYYATAGAWCGVDDASGLPWRTDEDGYRRFFLGFPRTDGGAR</sequence>
<gene>
    <name evidence="5" type="ORF">CTAYLR_007449</name>
</gene>
<dbReference type="Pfam" id="PF00168">
    <property type="entry name" value="C2"/>
    <property type="match status" value="5"/>
</dbReference>
<proteinExistence type="predicted"/>
<feature type="domain" description="C2" evidence="4">
    <location>
        <begin position="37"/>
        <end position="162"/>
    </location>
</feature>
<dbReference type="PANTHER" id="PTHR45911:SF4">
    <property type="entry name" value="MULTIPLE C2 AND TRANSMEMBRANE DOMAIN-CONTAINING PROTEIN"/>
    <property type="match status" value="1"/>
</dbReference>
<feature type="domain" description="C2" evidence="4">
    <location>
        <begin position="349"/>
        <end position="516"/>
    </location>
</feature>
<accession>A0AAD7UCA0</accession>
<dbReference type="PROSITE" id="PS50004">
    <property type="entry name" value="C2"/>
    <property type="match status" value="4"/>
</dbReference>
<dbReference type="SUPFAM" id="SSF49562">
    <property type="entry name" value="C2 domain (Calcium/lipid-binding domain, CaLB)"/>
    <property type="match status" value="4"/>
</dbReference>
<dbReference type="InterPro" id="IPR035892">
    <property type="entry name" value="C2_domain_sf"/>
</dbReference>
<feature type="compositionally biased region" description="Acidic residues" evidence="3">
    <location>
        <begin position="1034"/>
        <end position="1044"/>
    </location>
</feature>
<dbReference type="Proteomes" id="UP001230188">
    <property type="component" value="Unassembled WGS sequence"/>
</dbReference>